<dbReference type="HAMAP" id="MF_01151">
    <property type="entry name" value="GrpE"/>
    <property type="match status" value="1"/>
</dbReference>
<sequence length="147" mass="15991">MSEETEQRVGELEDQLLRTAADLDNLRKRYQRDVERARALERAELAAVWLPIVDNLQLALQHADSDPAGVVKGIEVIREQAVAALARLGYPMFDPTGEPFDPVLHEAVSTLASEEAPGTVLAVVRPGYGTADALLRPASVVVAKPKQ</sequence>
<protein>
    <recommendedName>
        <fullName evidence="3 4">Protein GrpE</fullName>
    </recommendedName>
    <alternativeName>
        <fullName evidence="3">HSP-70 cofactor</fullName>
    </alternativeName>
</protein>
<organism evidence="7 8">
    <name type="scientific">Kribbella aluminosa</name>
    <dbReference type="NCBI Taxonomy" id="416017"/>
    <lineage>
        <taxon>Bacteria</taxon>
        <taxon>Bacillati</taxon>
        <taxon>Actinomycetota</taxon>
        <taxon>Actinomycetes</taxon>
        <taxon>Propionibacteriales</taxon>
        <taxon>Kribbellaceae</taxon>
        <taxon>Kribbella</taxon>
    </lineage>
</organism>
<keyword evidence="2 3" id="KW-0143">Chaperone</keyword>
<dbReference type="SUPFAM" id="SSF51064">
    <property type="entry name" value="Head domain of nucleotide exchange factor GrpE"/>
    <property type="match status" value="1"/>
</dbReference>
<reference evidence="7 8" key="1">
    <citation type="submission" date="2021-03" db="EMBL/GenBank/DDBJ databases">
        <title>Sequencing the genomes of 1000 actinobacteria strains.</title>
        <authorList>
            <person name="Klenk H.-P."/>
        </authorList>
    </citation>
    <scope>NUCLEOTIDE SEQUENCE [LARGE SCALE GENOMIC DNA]</scope>
    <source>
        <strain evidence="7 8">DSM 18824</strain>
    </source>
</reference>
<comment type="similarity">
    <text evidence="1 3 5">Belongs to the GrpE family.</text>
</comment>
<evidence type="ECO:0000256" key="3">
    <source>
        <dbReference type="HAMAP-Rule" id="MF_01151"/>
    </source>
</evidence>
<accession>A0ABS4UK78</accession>
<dbReference type="Proteomes" id="UP000755585">
    <property type="component" value="Unassembled WGS sequence"/>
</dbReference>
<evidence type="ECO:0000256" key="4">
    <source>
        <dbReference type="RuleBase" id="RU000639"/>
    </source>
</evidence>
<keyword evidence="8" id="KW-1185">Reference proteome</keyword>
<evidence type="ECO:0000313" key="8">
    <source>
        <dbReference type="Proteomes" id="UP000755585"/>
    </source>
</evidence>
<comment type="subunit">
    <text evidence="3">Homodimer.</text>
</comment>
<name>A0ABS4UK78_9ACTN</name>
<dbReference type="CDD" id="cd00446">
    <property type="entry name" value="GrpE"/>
    <property type="match status" value="1"/>
</dbReference>
<dbReference type="InterPro" id="IPR000740">
    <property type="entry name" value="GrpE"/>
</dbReference>
<dbReference type="Gene3D" id="3.90.20.20">
    <property type="match status" value="1"/>
</dbReference>
<keyword evidence="3 4" id="KW-0346">Stress response</keyword>
<proteinExistence type="inferred from homology"/>
<keyword evidence="3" id="KW-0963">Cytoplasm</keyword>
<dbReference type="PANTHER" id="PTHR21237">
    <property type="entry name" value="GRPE PROTEIN"/>
    <property type="match status" value="1"/>
</dbReference>
<dbReference type="PRINTS" id="PR00773">
    <property type="entry name" value="GRPEPROTEIN"/>
</dbReference>
<dbReference type="Pfam" id="PF01025">
    <property type="entry name" value="GrpE"/>
    <property type="match status" value="1"/>
</dbReference>
<dbReference type="InterPro" id="IPR009012">
    <property type="entry name" value="GrpE_head"/>
</dbReference>
<keyword evidence="6" id="KW-0175">Coiled coil</keyword>
<evidence type="ECO:0000313" key="7">
    <source>
        <dbReference type="EMBL" id="MBP2352020.1"/>
    </source>
</evidence>
<dbReference type="RefSeq" id="WP_209694843.1">
    <property type="nucleotide sequence ID" value="NZ_BAAAVU010000009.1"/>
</dbReference>
<dbReference type="PANTHER" id="PTHR21237:SF23">
    <property type="entry name" value="GRPE PROTEIN HOMOLOG, MITOCHONDRIAL"/>
    <property type="match status" value="1"/>
</dbReference>
<evidence type="ECO:0000256" key="5">
    <source>
        <dbReference type="RuleBase" id="RU004478"/>
    </source>
</evidence>
<evidence type="ECO:0000256" key="2">
    <source>
        <dbReference type="ARBA" id="ARBA00023186"/>
    </source>
</evidence>
<dbReference type="SUPFAM" id="SSF58014">
    <property type="entry name" value="Coiled-coil domain of nucleotide exchange factor GrpE"/>
    <property type="match status" value="1"/>
</dbReference>
<dbReference type="EMBL" id="JAGINT010000001">
    <property type="protein sequence ID" value="MBP2352020.1"/>
    <property type="molecule type" value="Genomic_DNA"/>
</dbReference>
<gene>
    <name evidence="3" type="primary">grpE</name>
    <name evidence="7" type="ORF">JOF29_003103</name>
</gene>
<dbReference type="Gene3D" id="2.30.22.10">
    <property type="entry name" value="Head domain of nucleotide exchange factor GrpE"/>
    <property type="match status" value="1"/>
</dbReference>
<feature type="coiled-coil region" evidence="6">
    <location>
        <begin position="2"/>
        <end position="43"/>
    </location>
</feature>
<comment type="subcellular location">
    <subcellularLocation>
        <location evidence="3">Cytoplasm</location>
    </subcellularLocation>
</comment>
<comment type="function">
    <text evidence="3 4">Participates actively in the response to hyperosmotic and heat shock by preventing the aggregation of stress-denatured proteins, in association with DnaK and GrpE. It is the nucleotide exchange factor for DnaK and may function as a thermosensor. Unfolded proteins bind initially to DnaJ; upon interaction with the DnaJ-bound protein, DnaK hydrolyzes its bound ATP, resulting in the formation of a stable complex. GrpE releases ADP from DnaK; ATP binding to DnaK triggers the release of the substrate protein, thus completing the reaction cycle. Several rounds of ATP-dependent interactions between DnaJ, DnaK and GrpE are required for fully efficient folding.</text>
</comment>
<evidence type="ECO:0000256" key="6">
    <source>
        <dbReference type="SAM" id="Coils"/>
    </source>
</evidence>
<comment type="caution">
    <text evidence="7">The sequence shown here is derived from an EMBL/GenBank/DDBJ whole genome shotgun (WGS) entry which is preliminary data.</text>
</comment>
<dbReference type="PROSITE" id="PS01071">
    <property type="entry name" value="GRPE"/>
    <property type="match status" value="1"/>
</dbReference>
<dbReference type="InterPro" id="IPR013805">
    <property type="entry name" value="GrpE_CC"/>
</dbReference>
<evidence type="ECO:0000256" key="1">
    <source>
        <dbReference type="ARBA" id="ARBA00009054"/>
    </source>
</evidence>